<dbReference type="GO" id="GO:0032259">
    <property type="term" value="P:methylation"/>
    <property type="evidence" value="ECO:0007669"/>
    <property type="project" value="UniProtKB-KW"/>
</dbReference>
<evidence type="ECO:0000313" key="2">
    <source>
        <dbReference type="EMBL" id="WTY95923.1"/>
    </source>
</evidence>
<dbReference type="CDD" id="cd02440">
    <property type="entry name" value="AdoMet_MTases"/>
    <property type="match status" value="1"/>
</dbReference>
<reference evidence="2" key="1">
    <citation type="submission" date="2022-10" db="EMBL/GenBank/DDBJ databases">
        <title>The complete genomes of actinobacterial strains from the NBC collection.</title>
        <authorList>
            <person name="Joergensen T.S."/>
            <person name="Alvarez Arevalo M."/>
            <person name="Sterndorff E.B."/>
            <person name="Faurdal D."/>
            <person name="Vuksanovic O."/>
            <person name="Mourched A.-S."/>
            <person name="Charusanti P."/>
            <person name="Shaw S."/>
            <person name="Blin K."/>
            <person name="Weber T."/>
        </authorList>
    </citation>
    <scope>NUCLEOTIDE SEQUENCE</scope>
    <source>
        <strain evidence="2">NBC_01401</strain>
    </source>
</reference>
<dbReference type="Gene3D" id="3.40.50.150">
    <property type="entry name" value="Vaccinia Virus protein VP39"/>
    <property type="match status" value="1"/>
</dbReference>
<accession>A0AAU3GRR4</accession>
<protein>
    <submittedName>
        <fullName evidence="2">Class I SAM-dependent methyltransferase</fullName>
    </submittedName>
</protein>
<evidence type="ECO:0000259" key="1">
    <source>
        <dbReference type="Pfam" id="PF08242"/>
    </source>
</evidence>
<sequence length="255" mass="26782">MSAEEARALMSAPGNHLLTWNTPLSEAHAAQLISVCAPAPGARIADFGSGWGELLMRLVEAAPGSTGDGIETDPDAVARGLRLAQVRGLTGRVRFHEVPAAEYRGDPDGDGYDLAVSIGAAHAWPGGTPDALKALRAAVRPGGRVLFGDGFWEREPSPAALEGLDAVPDDFGSLLALIRQAEAAGLRVLQATVADQREWDLFESAANIGRGERWALANPGHPLHAEVTEAVDARRTGYYGGYRGTLGLAYLVLSA</sequence>
<dbReference type="InterPro" id="IPR013217">
    <property type="entry name" value="Methyltransf_12"/>
</dbReference>
<dbReference type="AlphaFoldDB" id="A0AAU3GRR4"/>
<keyword evidence="2" id="KW-0489">Methyltransferase</keyword>
<dbReference type="Pfam" id="PF08242">
    <property type="entry name" value="Methyltransf_12"/>
    <property type="match status" value="1"/>
</dbReference>
<name>A0AAU3GRR4_9ACTN</name>
<dbReference type="EMBL" id="CP109535">
    <property type="protein sequence ID" value="WTY95923.1"/>
    <property type="molecule type" value="Genomic_DNA"/>
</dbReference>
<organism evidence="2">
    <name type="scientific">Streptomyces sp. NBC_01401</name>
    <dbReference type="NCBI Taxonomy" id="2903854"/>
    <lineage>
        <taxon>Bacteria</taxon>
        <taxon>Bacillati</taxon>
        <taxon>Actinomycetota</taxon>
        <taxon>Actinomycetes</taxon>
        <taxon>Kitasatosporales</taxon>
        <taxon>Streptomycetaceae</taxon>
        <taxon>Streptomyces</taxon>
    </lineage>
</organism>
<dbReference type="InterPro" id="IPR029063">
    <property type="entry name" value="SAM-dependent_MTases_sf"/>
</dbReference>
<dbReference type="SUPFAM" id="SSF53335">
    <property type="entry name" value="S-adenosyl-L-methionine-dependent methyltransferases"/>
    <property type="match status" value="1"/>
</dbReference>
<keyword evidence="2" id="KW-0808">Transferase</keyword>
<proteinExistence type="predicted"/>
<dbReference type="GO" id="GO:0008168">
    <property type="term" value="F:methyltransferase activity"/>
    <property type="evidence" value="ECO:0007669"/>
    <property type="project" value="UniProtKB-KW"/>
</dbReference>
<gene>
    <name evidence="2" type="ORF">OG626_13905</name>
</gene>
<feature type="domain" description="Methyltransferase type 12" evidence="1">
    <location>
        <begin position="46"/>
        <end position="145"/>
    </location>
</feature>